<evidence type="ECO:0000256" key="1">
    <source>
        <dbReference type="ARBA" id="ARBA00001946"/>
    </source>
</evidence>
<protein>
    <submittedName>
        <fullName evidence="4">NUDIX domain-containing protein</fullName>
    </submittedName>
</protein>
<evidence type="ECO:0000313" key="5">
    <source>
        <dbReference type="Proteomes" id="UP000708298"/>
    </source>
</evidence>
<dbReference type="Pfam" id="PF00293">
    <property type="entry name" value="NUDIX"/>
    <property type="match status" value="1"/>
</dbReference>
<dbReference type="PANTHER" id="PTHR43046:SF14">
    <property type="entry name" value="MUTT_NUDIX FAMILY PROTEIN"/>
    <property type="match status" value="1"/>
</dbReference>
<dbReference type="Gene3D" id="3.90.79.10">
    <property type="entry name" value="Nucleoside Triphosphate Pyrophosphohydrolase"/>
    <property type="match status" value="1"/>
</dbReference>
<gene>
    <name evidence="4" type="ORF">ASILVAE211_13290</name>
</gene>
<keyword evidence="2" id="KW-0378">Hydrolase</keyword>
<sequence>MSLPRVGCGAAILKDGRLLLAKRRRAPEAGCWGLLGGKVDAFERVEDAAAREILEEIGISIRPERLLCVVNQIDRAAGEHWVSPVFLIETYDGEPVLQEPEALSDLGWFALDDLPTPLTEATRQALVALGR</sequence>
<feature type="domain" description="Nudix hydrolase" evidence="3">
    <location>
        <begin position="3"/>
        <end position="131"/>
    </location>
</feature>
<accession>A0A963YSJ4</accession>
<comment type="cofactor">
    <cofactor evidence="1">
        <name>Mg(2+)</name>
        <dbReference type="ChEBI" id="CHEBI:18420"/>
    </cofactor>
</comment>
<keyword evidence="5" id="KW-1185">Reference proteome</keyword>
<evidence type="ECO:0000256" key="2">
    <source>
        <dbReference type="ARBA" id="ARBA00022801"/>
    </source>
</evidence>
<dbReference type="InterPro" id="IPR020084">
    <property type="entry name" value="NUDIX_hydrolase_CS"/>
</dbReference>
<dbReference type="InterPro" id="IPR015797">
    <property type="entry name" value="NUDIX_hydrolase-like_dom_sf"/>
</dbReference>
<dbReference type="PANTHER" id="PTHR43046">
    <property type="entry name" value="GDP-MANNOSE MANNOSYL HYDROLASE"/>
    <property type="match status" value="1"/>
</dbReference>
<dbReference type="Proteomes" id="UP000708298">
    <property type="component" value="Unassembled WGS sequence"/>
</dbReference>
<dbReference type="AlphaFoldDB" id="A0A963YSJ4"/>
<dbReference type="RefSeq" id="WP_227321818.1">
    <property type="nucleotide sequence ID" value="NZ_JAESVB010000005.1"/>
</dbReference>
<organism evidence="4 5">
    <name type="scientific">Acidisoma silvae</name>
    <dbReference type="NCBI Taxonomy" id="2802396"/>
    <lineage>
        <taxon>Bacteria</taxon>
        <taxon>Pseudomonadati</taxon>
        <taxon>Pseudomonadota</taxon>
        <taxon>Alphaproteobacteria</taxon>
        <taxon>Acetobacterales</taxon>
        <taxon>Acidocellaceae</taxon>
        <taxon>Acidisoma</taxon>
    </lineage>
</organism>
<name>A0A963YSJ4_9PROT</name>
<evidence type="ECO:0000259" key="3">
    <source>
        <dbReference type="PROSITE" id="PS51462"/>
    </source>
</evidence>
<evidence type="ECO:0000313" key="4">
    <source>
        <dbReference type="EMBL" id="MCB8876160.1"/>
    </source>
</evidence>
<dbReference type="InterPro" id="IPR000086">
    <property type="entry name" value="NUDIX_hydrolase_dom"/>
</dbReference>
<dbReference type="CDD" id="cd04679">
    <property type="entry name" value="NUDIX_MutT_Nudt1"/>
    <property type="match status" value="1"/>
</dbReference>
<reference evidence="4" key="2">
    <citation type="submission" date="2021-01" db="EMBL/GenBank/DDBJ databases">
        <authorList>
            <person name="Mieszkin S."/>
            <person name="Pouder E."/>
            <person name="Alain K."/>
        </authorList>
    </citation>
    <scope>NUCLEOTIDE SEQUENCE</scope>
    <source>
        <strain evidence="4">HW T2.11</strain>
    </source>
</reference>
<dbReference type="PROSITE" id="PS51462">
    <property type="entry name" value="NUDIX"/>
    <property type="match status" value="1"/>
</dbReference>
<dbReference type="PROSITE" id="PS00893">
    <property type="entry name" value="NUDIX_BOX"/>
    <property type="match status" value="1"/>
</dbReference>
<dbReference type="EMBL" id="JAESVB010000005">
    <property type="protein sequence ID" value="MCB8876160.1"/>
    <property type="molecule type" value="Genomic_DNA"/>
</dbReference>
<proteinExistence type="predicted"/>
<dbReference type="GO" id="GO:0016787">
    <property type="term" value="F:hydrolase activity"/>
    <property type="evidence" value="ECO:0007669"/>
    <property type="project" value="UniProtKB-KW"/>
</dbReference>
<comment type="caution">
    <text evidence="4">The sequence shown here is derived from an EMBL/GenBank/DDBJ whole genome shotgun (WGS) entry which is preliminary data.</text>
</comment>
<reference evidence="4" key="1">
    <citation type="journal article" date="2021" name="Microorganisms">
        <title>Acidisoma silvae sp. nov. and Acidisomacellulosilytica sp. nov., Two Acidophilic Bacteria Isolated from Decaying Wood, Hydrolyzing Cellulose and Producing Poly-3-hydroxybutyrate.</title>
        <authorList>
            <person name="Mieszkin S."/>
            <person name="Pouder E."/>
            <person name="Uroz S."/>
            <person name="Simon-Colin C."/>
            <person name="Alain K."/>
        </authorList>
    </citation>
    <scope>NUCLEOTIDE SEQUENCE</scope>
    <source>
        <strain evidence="4">HW T2.11</strain>
    </source>
</reference>
<dbReference type="SUPFAM" id="SSF55811">
    <property type="entry name" value="Nudix"/>
    <property type="match status" value="1"/>
</dbReference>